<keyword evidence="2" id="KW-0723">Serine/threonine-protein kinase</keyword>
<organism evidence="2 3">
    <name type="scientific">Bacteroides xylanisolvens</name>
    <dbReference type="NCBI Taxonomy" id="371601"/>
    <lineage>
        <taxon>Bacteria</taxon>
        <taxon>Pseudomonadati</taxon>
        <taxon>Bacteroidota</taxon>
        <taxon>Bacteroidia</taxon>
        <taxon>Bacteroidales</taxon>
        <taxon>Bacteroidaceae</taxon>
        <taxon>Bacteroides</taxon>
    </lineage>
</organism>
<accession>A0A3E4NBR9</accession>
<keyword evidence="2" id="KW-0418">Kinase</keyword>
<proteinExistence type="predicted"/>
<name>A0A3E4NBR9_9BACE</name>
<evidence type="ECO:0000256" key="1">
    <source>
        <dbReference type="SAM" id="MobiDB-lite"/>
    </source>
</evidence>
<dbReference type="RefSeq" id="WP_115484608.1">
    <property type="nucleotide sequence ID" value="NZ_JADNHC010000013.1"/>
</dbReference>
<gene>
    <name evidence="2" type="ORF">DXD03_14875</name>
</gene>
<dbReference type="GO" id="GO:0006259">
    <property type="term" value="P:DNA metabolic process"/>
    <property type="evidence" value="ECO:0007669"/>
    <property type="project" value="InterPro"/>
</dbReference>
<protein>
    <submittedName>
        <fullName evidence="2">Serine/threonine protein kinase</fullName>
    </submittedName>
</protein>
<dbReference type="EMBL" id="QSQU01000021">
    <property type="protein sequence ID" value="RGK60603.1"/>
    <property type="molecule type" value="Genomic_DNA"/>
</dbReference>
<sequence>MSNIIEIKVEELNALPATKIVENENVQTKFIQMYNAIWGSQMGEQIYHKEVFNFQKVLRENPSLAECSKMSLFGCFLDMAVNGLSLDNTSHPHCYLIPRKVKTGQKDERGFDRYEKRASVSVTGYGELTMRMRAGQIRYADNPVIVYEGDIFSISLDNGVKKITYSAAIPRKSSNVIGAFIRIVRCDGSEDYQWLLEGDIQRLAKFSAKNNSYYNKDGQRVEGKANELYYSNSGGVDPGFLENKMIKHAFDAYPKVRTGKYTMMATEQEDEEVIDYGIVDEEKVNEPVQSTASADDTKIPFGEEKQLDAPEPVQVAVSDDDADGGF</sequence>
<dbReference type="GO" id="GO:0003677">
    <property type="term" value="F:DNA binding"/>
    <property type="evidence" value="ECO:0007669"/>
    <property type="project" value="InterPro"/>
</dbReference>
<reference evidence="2 3" key="1">
    <citation type="submission" date="2018-08" db="EMBL/GenBank/DDBJ databases">
        <title>A genome reference for cultivated species of the human gut microbiota.</title>
        <authorList>
            <person name="Zou Y."/>
            <person name="Xue W."/>
            <person name="Luo G."/>
        </authorList>
    </citation>
    <scope>NUCLEOTIDE SEQUENCE [LARGE SCALE GENOMIC DNA]</scope>
    <source>
        <strain evidence="2 3">TF10-34</strain>
    </source>
</reference>
<feature type="region of interest" description="Disordered" evidence="1">
    <location>
        <begin position="284"/>
        <end position="326"/>
    </location>
</feature>
<dbReference type="AlphaFoldDB" id="A0A3E4NBR9"/>
<evidence type="ECO:0000313" key="2">
    <source>
        <dbReference type="EMBL" id="RGK60603.1"/>
    </source>
</evidence>
<dbReference type="Proteomes" id="UP000261210">
    <property type="component" value="Unassembled WGS sequence"/>
</dbReference>
<dbReference type="InterPro" id="IPR018330">
    <property type="entry name" value="RecT_fam"/>
</dbReference>
<feature type="compositionally biased region" description="Basic and acidic residues" evidence="1">
    <location>
        <begin position="295"/>
        <end position="308"/>
    </location>
</feature>
<dbReference type="Pfam" id="PF03837">
    <property type="entry name" value="RecT"/>
    <property type="match status" value="1"/>
</dbReference>
<dbReference type="GO" id="GO:0004674">
    <property type="term" value="F:protein serine/threonine kinase activity"/>
    <property type="evidence" value="ECO:0007669"/>
    <property type="project" value="UniProtKB-KW"/>
</dbReference>
<keyword evidence="2" id="KW-0808">Transferase</keyword>
<evidence type="ECO:0000313" key="3">
    <source>
        <dbReference type="Proteomes" id="UP000261210"/>
    </source>
</evidence>
<comment type="caution">
    <text evidence="2">The sequence shown here is derived from an EMBL/GenBank/DDBJ whole genome shotgun (WGS) entry which is preliminary data.</text>
</comment>